<dbReference type="Pfam" id="PF01435">
    <property type="entry name" value="Peptidase_M48"/>
    <property type="match status" value="1"/>
</dbReference>
<dbReference type="RefSeq" id="WP_099533093.1">
    <property type="nucleotide sequence ID" value="NZ_JAZAQF010000016.1"/>
</dbReference>
<dbReference type="PANTHER" id="PTHR22726:SF1">
    <property type="entry name" value="METALLOENDOPEPTIDASE OMA1, MITOCHONDRIAL"/>
    <property type="match status" value="1"/>
</dbReference>
<comment type="caution">
    <text evidence="8">The sequence shown here is derived from an EMBL/GenBank/DDBJ whole genome shotgun (WGS) entry which is preliminary data.</text>
</comment>
<dbReference type="InterPro" id="IPR001915">
    <property type="entry name" value="Peptidase_M48"/>
</dbReference>
<name>A0ABW7C9K8_9CYAN</name>
<feature type="domain" description="Peptidase M48" evidence="7">
    <location>
        <begin position="84"/>
        <end position="251"/>
    </location>
</feature>
<keyword evidence="9" id="KW-1185">Reference proteome</keyword>
<keyword evidence="4 6" id="KW-0862">Zinc</keyword>
<organism evidence="8 9">
    <name type="scientific">Limnothrix redekei LRLZ20PSL1</name>
    <dbReference type="NCBI Taxonomy" id="3112953"/>
    <lineage>
        <taxon>Bacteria</taxon>
        <taxon>Bacillati</taxon>
        <taxon>Cyanobacteriota</taxon>
        <taxon>Cyanophyceae</taxon>
        <taxon>Pseudanabaenales</taxon>
        <taxon>Pseudanabaenaceae</taxon>
        <taxon>Limnothrix</taxon>
    </lineage>
</organism>
<keyword evidence="2" id="KW-0479">Metal-binding</keyword>
<comment type="cofactor">
    <cofactor evidence="6">
        <name>Zn(2+)</name>
        <dbReference type="ChEBI" id="CHEBI:29105"/>
    </cofactor>
    <text evidence="6">Binds 1 zinc ion per subunit.</text>
</comment>
<evidence type="ECO:0000256" key="3">
    <source>
        <dbReference type="ARBA" id="ARBA00022801"/>
    </source>
</evidence>
<dbReference type="PANTHER" id="PTHR22726">
    <property type="entry name" value="METALLOENDOPEPTIDASE OMA1"/>
    <property type="match status" value="1"/>
</dbReference>
<reference evidence="9" key="1">
    <citation type="journal article" date="2024" name="Algal Res.">
        <title>Biochemical, toxicological and genomic investigation of a high-biomass producing Limnothrix strain isolated from Italian shallow drinking water reservoir.</title>
        <authorList>
            <person name="Simonazzi M."/>
            <person name="Shishido T.K."/>
            <person name="Delbaje E."/>
            <person name="Wahlsten M."/>
            <person name="Fewer D.P."/>
            <person name="Sivonen K."/>
            <person name="Pezzolesi L."/>
            <person name="Pistocchi R."/>
        </authorList>
    </citation>
    <scope>NUCLEOTIDE SEQUENCE [LARGE SCALE GENOMIC DNA]</scope>
    <source>
        <strain evidence="9">LRLZ20PSL1</strain>
    </source>
</reference>
<protein>
    <submittedName>
        <fullName evidence="8">M48 family metallopeptidase</fullName>
    </submittedName>
</protein>
<dbReference type="EMBL" id="JAZAQF010000016">
    <property type="protein sequence ID" value="MFG3816633.1"/>
    <property type="molecule type" value="Genomic_DNA"/>
</dbReference>
<comment type="similarity">
    <text evidence="6">Belongs to the peptidase M48 family.</text>
</comment>
<evidence type="ECO:0000256" key="4">
    <source>
        <dbReference type="ARBA" id="ARBA00022833"/>
    </source>
</evidence>
<evidence type="ECO:0000256" key="2">
    <source>
        <dbReference type="ARBA" id="ARBA00022723"/>
    </source>
</evidence>
<sequence>MTFLTSGRSRRWIYGLLALCAAVITTLSTPPIVQAVDWLDLLRRGFEVYQLSNLSDAQEVDLGRQIDRELSRQLRLVNNSPLNRLVDSIGQRLAAVSSRPNIPYTFRVVNSRDINAFATMGGFVYVNLGLMVAAENEAELAGVMAHEIGHITERHVVKNLRSRALSDGILSATGLDRRRATSLGVELALNLPRSRQAEFESDQVGVTLLQRAQYAPIGLPSFLQKLRSRREPPAILSTHPNSDERVARLLQLIGPNGSNGMGLDNAEYQGFVRSALR</sequence>
<accession>A0ABW7C9K8</accession>
<dbReference type="InterPro" id="IPR051156">
    <property type="entry name" value="Mito/Outer_Membr_Metalloprot"/>
</dbReference>
<keyword evidence="1 6" id="KW-0645">Protease</keyword>
<gene>
    <name evidence="8" type="ORF">VPK24_03205</name>
</gene>
<keyword evidence="3 6" id="KW-0378">Hydrolase</keyword>
<evidence type="ECO:0000256" key="6">
    <source>
        <dbReference type="RuleBase" id="RU003983"/>
    </source>
</evidence>
<evidence type="ECO:0000256" key="1">
    <source>
        <dbReference type="ARBA" id="ARBA00022670"/>
    </source>
</evidence>
<keyword evidence="5 6" id="KW-0482">Metalloprotease</keyword>
<dbReference type="Gene3D" id="3.30.2010.10">
    <property type="entry name" value="Metalloproteases ('zincins'), catalytic domain"/>
    <property type="match status" value="1"/>
</dbReference>
<dbReference type="CDD" id="cd07333">
    <property type="entry name" value="M48C_bepA_like"/>
    <property type="match status" value="1"/>
</dbReference>
<evidence type="ECO:0000259" key="7">
    <source>
        <dbReference type="Pfam" id="PF01435"/>
    </source>
</evidence>
<evidence type="ECO:0000313" key="9">
    <source>
        <dbReference type="Proteomes" id="UP001604335"/>
    </source>
</evidence>
<dbReference type="Proteomes" id="UP001604335">
    <property type="component" value="Unassembled WGS sequence"/>
</dbReference>
<evidence type="ECO:0000256" key="5">
    <source>
        <dbReference type="ARBA" id="ARBA00023049"/>
    </source>
</evidence>
<proteinExistence type="inferred from homology"/>
<evidence type="ECO:0000313" key="8">
    <source>
        <dbReference type="EMBL" id="MFG3816633.1"/>
    </source>
</evidence>